<evidence type="ECO:0000313" key="1">
    <source>
        <dbReference type="EMBL" id="MDB6375006.1"/>
    </source>
</evidence>
<sequence>MDKWRYSLRWSLPHRVCPGAEELAVVIVPAGTPVPESIMCQFVAGSGYAVCLDFLSVRPVRRWTPERKAQARQRNLIRRVMKAAPLFADELITRELAARPDYISKVSELKAAVASPRRLLYSL</sequence>
<protein>
    <submittedName>
        <fullName evidence="1">Theronine dehydrogenase</fullName>
    </submittedName>
</protein>
<gene>
    <name evidence="1" type="ORF">PH362_24745</name>
</gene>
<proteinExistence type="predicted"/>
<organism evidence="1 2">
    <name type="scientific">Photorhabdus bodei</name>
    <dbReference type="NCBI Taxonomy" id="2029681"/>
    <lineage>
        <taxon>Bacteria</taxon>
        <taxon>Pseudomonadati</taxon>
        <taxon>Pseudomonadota</taxon>
        <taxon>Gammaproteobacteria</taxon>
        <taxon>Enterobacterales</taxon>
        <taxon>Morganellaceae</taxon>
        <taxon>Photorhabdus</taxon>
    </lineage>
</organism>
<comment type="caution">
    <text evidence="1">The sequence shown here is derived from an EMBL/GenBank/DDBJ whole genome shotgun (WGS) entry which is preliminary data.</text>
</comment>
<reference evidence="1" key="1">
    <citation type="submission" date="2023-01" db="EMBL/GenBank/DDBJ databases">
        <title>Genome sequencing of Photorhabdus bodei 09-20.</title>
        <authorList>
            <person name="Kalindamar S."/>
            <person name="Kumru S."/>
        </authorList>
    </citation>
    <scope>NUCLEOTIDE SEQUENCE</scope>
    <source>
        <strain evidence="1">09-20</strain>
    </source>
</reference>
<dbReference type="AlphaFoldDB" id="A0AAW6BQX9"/>
<name>A0AAW6BQX9_9GAMM</name>
<dbReference type="EMBL" id="JAQMFO010000071">
    <property type="protein sequence ID" value="MDB6375006.1"/>
    <property type="molecule type" value="Genomic_DNA"/>
</dbReference>
<evidence type="ECO:0000313" key="2">
    <source>
        <dbReference type="Proteomes" id="UP001212996"/>
    </source>
</evidence>
<accession>A0AAW6BQX9</accession>
<dbReference type="Proteomes" id="UP001212996">
    <property type="component" value="Unassembled WGS sequence"/>
</dbReference>
<dbReference type="RefSeq" id="WP_271868026.1">
    <property type="nucleotide sequence ID" value="NZ_JAQMFO010000071.1"/>
</dbReference>